<organism evidence="2 3">
    <name type="scientific">Dunaliella salina</name>
    <name type="common">Green alga</name>
    <name type="synonym">Protococcus salinus</name>
    <dbReference type="NCBI Taxonomy" id="3046"/>
    <lineage>
        <taxon>Eukaryota</taxon>
        <taxon>Viridiplantae</taxon>
        <taxon>Chlorophyta</taxon>
        <taxon>core chlorophytes</taxon>
        <taxon>Chlorophyceae</taxon>
        <taxon>CS clade</taxon>
        <taxon>Chlamydomonadales</taxon>
        <taxon>Dunaliellaceae</taxon>
        <taxon>Dunaliella</taxon>
    </lineage>
</organism>
<feature type="compositionally biased region" description="Low complexity" evidence="1">
    <location>
        <begin position="247"/>
        <end position="262"/>
    </location>
</feature>
<feature type="region of interest" description="Disordered" evidence="1">
    <location>
        <begin position="213"/>
        <end position="295"/>
    </location>
</feature>
<dbReference type="EMBL" id="MU069484">
    <property type="protein sequence ID" value="KAF5841488.1"/>
    <property type="molecule type" value="Genomic_DNA"/>
</dbReference>
<dbReference type="SMART" id="SM00855">
    <property type="entry name" value="PGAM"/>
    <property type="match status" value="1"/>
</dbReference>
<dbReference type="SUPFAM" id="SSF53254">
    <property type="entry name" value="Phosphoglycerate mutase-like"/>
    <property type="match status" value="1"/>
</dbReference>
<dbReference type="InterPro" id="IPR013078">
    <property type="entry name" value="His_Pase_superF_clade-1"/>
</dbReference>
<keyword evidence="3" id="KW-1185">Reference proteome</keyword>
<dbReference type="Pfam" id="PF00300">
    <property type="entry name" value="His_Phos_1"/>
    <property type="match status" value="1"/>
</dbReference>
<evidence type="ECO:0000313" key="2">
    <source>
        <dbReference type="EMBL" id="KAF5841488.1"/>
    </source>
</evidence>
<dbReference type="PANTHER" id="PTHR46192">
    <property type="entry name" value="BROAD-RANGE ACID PHOSPHATASE DET1"/>
    <property type="match status" value="1"/>
</dbReference>
<dbReference type="Gene3D" id="3.40.50.1240">
    <property type="entry name" value="Phosphoglycerate mutase-like"/>
    <property type="match status" value="1"/>
</dbReference>
<gene>
    <name evidence="2" type="ORF">DUNSADRAFT_12653</name>
</gene>
<dbReference type="CDD" id="cd07067">
    <property type="entry name" value="HP_PGM_like"/>
    <property type="match status" value="1"/>
</dbReference>
<evidence type="ECO:0000256" key="1">
    <source>
        <dbReference type="SAM" id="MobiDB-lite"/>
    </source>
</evidence>
<proteinExistence type="predicted"/>
<comment type="caution">
    <text evidence="2">The sequence shown here is derived from an EMBL/GenBank/DDBJ whole genome shotgun (WGS) entry which is preliminary data.</text>
</comment>
<dbReference type="InterPro" id="IPR029033">
    <property type="entry name" value="His_PPase_superfam"/>
</dbReference>
<evidence type="ECO:0000313" key="3">
    <source>
        <dbReference type="Proteomes" id="UP000815325"/>
    </source>
</evidence>
<dbReference type="InterPro" id="IPR052765">
    <property type="entry name" value="PGM-Related"/>
</dbReference>
<name>A0ABQ7H3R3_DUNSA</name>
<dbReference type="Proteomes" id="UP000815325">
    <property type="component" value="Unassembled WGS sequence"/>
</dbReference>
<sequence>MYDARFHSTATGAIPRDFRVLPDKIFLVRHAQSEGNINSATYSFTPDSQVSLTELGRQQAREAGLKIKACLEAEGRGEERLFFYTSPYRRSLETYEHIAAAFPPENIIGVQEEVQLREQDFGNFQDAEGKKREKADRLRFGRFYYRFPDGESGADVYDRLTIFEDHPVVLEREPANSGLDGAATWMHTKALYRLSESSLQHLPGCTLDMCSSDHMPRPLSKKPLPIPTSPPESPRHDYSSGSQLEHQQQQPQDQPPRQMQEPSPEWEAACPLPQKVDAQSKQLPDGPPLQFQEPA</sequence>
<reference evidence="2" key="1">
    <citation type="submission" date="2017-08" db="EMBL/GenBank/DDBJ databases">
        <authorList>
            <person name="Polle J.E."/>
            <person name="Barry K."/>
            <person name="Cushman J."/>
            <person name="Schmutz J."/>
            <person name="Tran D."/>
            <person name="Hathwaick L.T."/>
            <person name="Yim W.C."/>
            <person name="Jenkins J."/>
            <person name="Mckie-Krisberg Z.M."/>
            <person name="Prochnik S."/>
            <person name="Lindquist E."/>
            <person name="Dockter R.B."/>
            <person name="Adam C."/>
            <person name="Molina H."/>
            <person name="Bunkerborg J."/>
            <person name="Jin E."/>
            <person name="Buchheim M."/>
            <person name="Magnuson J."/>
        </authorList>
    </citation>
    <scope>NUCLEOTIDE SEQUENCE</scope>
    <source>
        <strain evidence="2">CCAP 19/18</strain>
    </source>
</reference>
<protein>
    <submittedName>
        <fullName evidence="2">Histidine phosphatase superfamily</fullName>
    </submittedName>
</protein>
<accession>A0ABQ7H3R3</accession>